<evidence type="ECO:0000313" key="1">
    <source>
        <dbReference type="EMBL" id="SPT55334.1"/>
    </source>
</evidence>
<dbReference type="EMBL" id="UAPR01000002">
    <property type="protein sequence ID" value="SPT55334.1"/>
    <property type="molecule type" value="Genomic_DNA"/>
</dbReference>
<dbReference type="GeneID" id="93758297"/>
<proteinExistence type="predicted"/>
<organism evidence="1 2">
    <name type="scientific">Schaalia odontolytica</name>
    <dbReference type="NCBI Taxonomy" id="1660"/>
    <lineage>
        <taxon>Bacteria</taxon>
        <taxon>Bacillati</taxon>
        <taxon>Actinomycetota</taxon>
        <taxon>Actinomycetes</taxon>
        <taxon>Actinomycetales</taxon>
        <taxon>Actinomycetaceae</taxon>
        <taxon>Schaalia</taxon>
    </lineage>
</organism>
<keyword evidence="2" id="KW-1185">Reference proteome</keyword>
<accession>A0A2X0TZL7</accession>
<protein>
    <submittedName>
        <fullName evidence="1">Uncharacterized protein</fullName>
    </submittedName>
</protein>
<dbReference type="Proteomes" id="UP000250192">
    <property type="component" value="Unassembled WGS sequence"/>
</dbReference>
<gene>
    <name evidence="1" type="ORF">NCTC9935_00832</name>
</gene>
<sequence length="89" mass="10541">MHLSDSLPTKGDQELAVRDWLNRASEEQDCQDDQYLYRRCQSYILNILQLLDPEGDFSKDRQSNWHVADRAMDDLDYFGELRRIEGLCD</sequence>
<evidence type="ECO:0000313" key="2">
    <source>
        <dbReference type="Proteomes" id="UP000250192"/>
    </source>
</evidence>
<reference evidence="1 2" key="1">
    <citation type="submission" date="2018-06" db="EMBL/GenBank/DDBJ databases">
        <authorList>
            <consortium name="Pathogen Informatics"/>
            <person name="Doyle S."/>
        </authorList>
    </citation>
    <scope>NUCLEOTIDE SEQUENCE [LARGE SCALE GENOMIC DNA]</scope>
    <source>
        <strain evidence="1 2">NCTC9935</strain>
    </source>
</reference>
<name>A0A2X0TZL7_9ACTO</name>
<dbReference type="AlphaFoldDB" id="A0A2X0TZL7"/>
<dbReference type="RefSeq" id="WP_111823366.1">
    <property type="nucleotide sequence ID" value="NZ_CBDERX010000071.1"/>
</dbReference>